<comment type="function">
    <text evidence="11">ATP-dependent RNA helicase required for 60S ribosomal subunit synthesis. Involved in efficient pre-rRNA processing, predominantly at site A3, which is necessary for the normal formation of 25S and 5.8S rRNAs.</text>
</comment>
<evidence type="ECO:0000256" key="6">
    <source>
        <dbReference type="ARBA" id="ARBA00022741"/>
    </source>
</evidence>
<evidence type="ECO:0000256" key="5">
    <source>
        <dbReference type="ARBA" id="ARBA00022552"/>
    </source>
</evidence>
<comment type="similarity">
    <text evidence="2">Belongs to the DEAD box helicase family. DDX5/DBP2 subfamily.</text>
</comment>
<proteinExistence type="inferred from homology"/>
<dbReference type="SUPFAM" id="SSF52540">
    <property type="entry name" value="P-loop containing nucleoside triphosphate hydrolases"/>
    <property type="match status" value="1"/>
</dbReference>
<evidence type="ECO:0000256" key="13">
    <source>
        <dbReference type="SAM" id="MobiDB-lite"/>
    </source>
</evidence>
<dbReference type="EMBL" id="GIBP01002032">
    <property type="protein sequence ID" value="NDV31001.1"/>
    <property type="molecule type" value="Transcribed_RNA"/>
</dbReference>
<name>A0A6B2L256_9EUKA</name>
<dbReference type="PROSITE" id="PS00039">
    <property type="entry name" value="DEAD_ATP_HELICASE"/>
    <property type="match status" value="1"/>
</dbReference>
<dbReference type="GO" id="GO:0003676">
    <property type="term" value="F:nucleic acid binding"/>
    <property type="evidence" value="ECO:0007669"/>
    <property type="project" value="InterPro"/>
</dbReference>
<keyword evidence="8 12" id="KW-0347">Helicase</keyword>
<protein>
    <recommendedName>
        <fullName evidence="3">RNA helicase</fullName>
        <ecNumber evidence="3">3.6.4.13</ecNumber>
    </recommendedName>
</protein>
<evidence type="ECO:0000256" key="4">
    <source>
        <dbReference type="ARBA" id="ARBA00022517"/>
    </source>
</evidence>
<dbReference type="AlphaFoldDB" id="A0A6B2L256"/>
<accession>A0A6B2L256</accession>
<evidence type="ECO:0000256" key="11">
    <source>
        <dbReference type="ARBA" id="ARBA00037449"/>
    </source>
</evidence>
<dbReference type="EC" id="3.6.4.13" evidence="3"/>
<dbReference type="Pfam" id="PF00270">
    <property type="entry name" value="DEAD"/>
    <property type="match status" value="1"/>
</dbReference>
<dbReference type="PROSITE" id="PS51192">
    <property type="entry name" value="HELICASE_ATP_BIND_1"/>
    <property type="match status" value="1"/>
</dbReference>
<comment type="subcellular location">
    <subcellularLocation>
        <location evidence="1">Nucleus</location>
        <location evidence="1">Nucleolus</location>
    </subcellularLocation>
</comment>
<evidence type="ECO:0000259" key="15">
    <source>
        <dbReference type="PROSITE" id="PS51194"/>
    </source>
</evidence>
<dbReference type="InterPro" id="IPR001650">
    <property type="entry name" value="Helicase_C-like"/>
</dbReference>
<keyword evidence="10" id="KW-0539">Nucleus</keyword>
<dbReference type="InterPro" id="IPR011545">
    <property type="entry name" value="DEAD/DEAH_box_helicase_dom"/>
</dbReference>
<dbReference type="SMART" id="SM00490">
    <property type="entry name" value="HELICc"/>
    <property type="match status" value="1"/>
</dbReference>
<evidence type="ECO:0000259" key="14">
    <source>
        <dbReference type="PROSITE" id="PS51192"/>
    </source>
</evidence>
<dbReference type="GO" id="GO:0003724">
    <property type="term" value="F:RNA helicase activity"/>
    <property type="evidence" value="ECO:0007669"/>
    <property type="project" value="UniProtKB-EC"/>
</dbReference>
<feature type="region of interest" description="Disordered" evidence="13">
    <location>
        <begin position="474"/>
        <end position="500"/>
    </location>
</feature>
<dbReference type="PANTHER" id="PTHR47958">
    <property type="entry name" value="ATP-DEPENDENT RNA HELICASE DBP3"/>
    <property type="match status" value="1"/>
</dbReference>
<evidence type="ECO:0000256" key="10">
    <source>
        <dbReference type="ARBA" id="ARBA00023242"/>
    </source>
</evidence>
<keyword evidence="7 12" id="KW-0378">Hydrolase</keyword>
<feature type="compositionally biased region" description="Basic and acidic residues" evidence="13">
    <location>
        <begin position="491"/>
        <end position="500"/>
    </location>
</feature>
<evidence type="ECO:0000313" key="16">
    <source>
        <dbReference type="EMBL" id="NDV31001.1"/>
    </source>
</evidence>
<dbReference type="PROSITE" id="PS51194">
    <property type="entry name" value="HELICASE_CTER"/>
    <property type="match status" value="1"/>
</dbReference>
<reference evidence="16" key="1">
    <citation type="journal article" date="2020" name="J. Eukaryot. Microbiol.">
        <title>De novo Sequencing, Assembly and Annotation of the Transcriptome for the Free-Living Testate Amoeba Arcella intermedia.</title>
        <authorList>
            <person name="Ribeiro G.M."/>
            <person name="Porfirio-Sousa A.L."/>
            <person name="Maurer-Alcala X.X."/>
            <person name="Katz L.A."/>
            <person name="Lahr D.J.G."/>
        </authorList>
    </citation>
    <scope>NUCLEOTIDE SEQUENCE</scope>
</reference>
<dbReference type="Gene3D" id="3.40.50.300">
    <property type="entry name" value="P-loop containing nucleotide triphosphate hydrolases"/>
    <property type="match status" value="2"/>
</dbReference>
<dbReference type="Pfam" id="PF00271">
    <property type="entry name" value="Helicase_C"/>
    <property type="match status" value="1"/>
</dbReference>
<sequence>MEDPDWNSVTLKPFNKNFLTPIPQQTPEKEQEAEGSGNGSATVKLVGLRDNSEFSLDPLQGPVLSFHDARLPRCLRDFLSGTGFDAPTTIQANAWALGLSGYDIIAIAQTGSGKTLAYLAPALTHILLSQAPAADKPQAPSQYVPGEPCTPIGLVVVPTHELVQQIQSVAQQWEKRYGVVTVALHGGVSRSVHTKLLLERNGPIHLIAGTPGRLLDLVSTKALNLSRVTYFVLDEADKLLKLGFANQLKKISNQIRPDRHTLMFSATFSPKLREEALNWVKSDPIYLQVGKVTISEFSGLSEISSNIEQIVQVCAQHKKEKKLIKFLTKLREEEKAQRKKSGVLIFVNQIKTAVAISDSLWKLDFRVDALYGNKPQNLRQKVVNDFKCGKIQIVVATDVASRGLDIPHLPYVINYDFPSNLDIYVHRVGRTGRQGKGVALSYLTRNFKPLVPDLIKLLEEHQQTVSPLLREILDDKAGTQNEAESPQNEEIELKEGQSGE</sequence>
<evidence type="ECO:0000256" key="9">
    <source>
        <dbReference type="ARBA" id="ARBA00022840"/>
    </source>
</evidence>
<evidence type="ECO:0000256" key="2">
    <source>
        <dbReference type="ARBA" id="ARBA00009334"/>
    </source>
</evidence>
<evidence type="ECO:0000256" key="8">
    <source>
        <dbReference type="ARBA" id="ARBA00022806"/>
    </source>
</evidence>
<dbReference type="SMART" id="SM00487">
    <property type="entry name" value="DEXDc"/>
    <property type="match status" value="1"/>
</dbReference>
<keyword evidence="9 12" id="KW-0067">ATP-binding</keyword>
<keyword evidence="5" id="KW-0698">rRNA processing</keyword>
<evidence type="ECO:0000256" key="7">
    <source>
        <dbReference type="ARBA" id="ARBA00022801"/>
    </source>
</evidence>
<keyword evidence="6 12" id="KW-0547">Nucleotide-binding</keyword>
<evidence type="ECO:0000256" key="12">
    <source>
        <dbReference type="RuleBase" id="RU000492"/>
    </source>
</evidence>
<evidence type="ECO:0000256" key="3">
    <source>
        <dbReference type="ARBA" id="ARBA00012552"/>
    </source>
</evidence>
<dbReference type="InterPro" id="IPR014001">
    <property type="entry name" value="Helicase_ATP-bd"/>
</dbReference>
<organism evidence="16">
    <name type="scientific">Arcella intermedia</name>
    <dbReference type="NCBI Taxonomy" id="1963864"/>
    <lineage>
        <taxon>Eukaryota</taxon>
        <taxon>Amoebozoa</taxon>
        <taxon>Tubulinea</taxon>
        <taxon>Elardia</taxon>
        <taxon>Arcellinida</taxon>
        <taxon>Sphaerothecina</taxon>
        <taxon>Arcellidae</taxon>
        <taxon>Arcella</taxon>
    </lineage>
</organism>
<keyword evidence="4" id="KW-0690">Ribosome biogenesis</keyword>
<feature type="region of interest" description="Disordered" evidence="13">
    <location>
        <begin position="1"/>
        <end position="41"/>
    </location>
</feature>
<feature type="domain" description="Helicase C-terminal" evidence="15">
    <location>
        <begin position="322"/>
        <end position="473"/>
    </location>
</feature>
<dbReference type="InterPro" id="IPR027417">
    <property type="entry name" value="P-loop_NTPase"/>
</dbReference>
<dbReference type="CDD" id="cd00268">
    <property type="entry name" value="DEADc"/>
    <property type="match status" value="1"/>
</dbReference>
<dbReference type="GO" id="GO:0005524">
    <property type="term" value="F:ATP binding"/>
    <property type="evidence" value="ECO:0007669"/>
    <property type="project" value="UniProtKB-KW"/>
</dbReference>
<dbReference type="CDD" id="cd18787">
    <property type="entry name" value="SF2_C_DEAD"/>
    <property type="match status" value="1"/>
</dbReference>
<evidence type="ECO:0000256" key="1">
    <source>
        <dbReference type="ARBA" id="ARBA00004604"/>
    </source>
</evidence>
<dbReference type="InterPro" id="IPR044742">
    <property type="entry name" value="DEAD/DEAH_RhlB"/>
</dbReference>
<dbReference type="InterPro" id="IPR000629">
    <property type="entry name" value="RNA-helicase_DEAD-box_CS"/>
</dbReference>
<dbReference type="GO" id="GO:0016787">
    <property type="term" value="F:hydrolase activity"/>
    <property type="evidence" value="ECO:0007669"/>
    <property type="project" value="UniProtKB-KW"/>
</dbReference>
<feature type="domain" description="Helicase ATP-binding" evidence="14">
    <location>
        <begin position="95"/>
        <end position="286"/>
    </location>
</feature>